<feature type="transmembrane region" description="Helical" evidence="1">
    <location>
        <begin position="58"/>
        <end position="79"/>
    </location>
</feature>
<feature type="transmembrane region" description="Helical" evidence="1">
    <location>
        <begin position="127"/>
        <end position="144"/>
    </location>
</feature>
<dbReference type="Proteomes" id="UP000525432">
    <property type="component" value="Unassembled WGS sequence"/>
</dbReference>
<name>A0A841UZA5_MICAE</name>
<evidence type="ECO:0000313" key="2">
    <source>
        <dbReference type="EMBL" id="MBC1195378.1"/>
    </source>
</evidence>
<organism evidence="2 3">
    <name type="scientific">Microcystis aeruginosa BLCC-F158</name>
    <dbReference type="NCBI Taxonomy" id="2755316"/>
    <lineage>
        <taxon>Bacteria</taxon>
        <taxon>Bacillati</taxon>
        <taxon>Cyanobacteriota</taxon>
        <taxon>Cyanophyceae</taxon>
        <taxon>Oscillatoriophycideae</taxon>
        <taxon>Chroococcales</taxon>
        <taxon>Microcystaceae</taxon>
        <taxon>Microcystis</taxon>
    </lineage>
</organism>
<comment type="caution">
    <text evidence="2">The sequence shown here is derived from an EMBL/GenBank/DDBJ whole genome shotgun (WGS) entry which is preliminary data.</text>
</comment>
<keyword evidence="1" id="KW-0472">Membrane</keyword>
<dbReference type="RefSeq" id="WP_185239387.1">
    <property type="nucleotide sequence ID" value="NZ_JACEGC010000032.1"/>
</dbReference>
<proteinExistence type="predicted"/>
<keyword evidence="1" id="KW-0812">Transmembrane</keyword>
<evidence type="ECO:0000313" key="3">
    <source>
        <dbReference type="Proteomes" id="UP000525432"/>
    </source>
</evidence>
<gene>
    <name evidence="2" type="ORF">H0901_08875</name>
</gene>
<feature type="transmembrane region" description="Helical" evidence="1">
    <location>
        <begin position="100"/>
        <end position="121"/>
    </location>
</feature>
<evidence type="ECO:0000256" key="1">
    <source>
        <dbReference type="SAM" id="Phobius"/>
    </source>
</evidence>
<sequence>MMQSSKQPETLSIKDAYTLYGSGKKRRYGLLFLVNRGAFAISRFLTTSDNNVLGDLSLAHLAIGMEIFTILMVWDIYAFGEKMRDRYLNGIVFGSQGQSVLTLLGFLIVLGWFYAALGAQIPKPDRIIVLLFAICFPFLFRILTKNRRE</sequence>
<accession>A0A841UZA5</accession>
<dbReference type="AlphaFoldDB" id="A0A841UZA5"/>
<keyword evidence="1" id="KW-1133">Transmembrane helix</keyword>
<reference evidence="2 3" key="1">
    <citation type="submission" date="2020-07" db="EMBL/GenBank/DDBJ databases">
        <title>Genomes of two Microcystis aeruginosa (Cyanobacteria) strains from Florida (USA) with disparate toxicogenic potential.</title>
        <authorList>
            <person name="Lefler F.W."/>
            <person name="Barbosa M."/>
            <person name="Berthold D.E."/>
            <person name="Laughinghouse H.D. IV."/>
        </authorList>
    </citation>
    <scope>NUCLEOTIDE SEQUENCE [LARGE SCALE GENOMIC DNA]</scope>
    <source>
        <strain evidence="2 3">BLCCF158</strain>
    </source>
</reference>
<feature type="transmembrane region" description="Helical" evidence="1">
    <location>
        <begin position="28"/>
        <end position="46"/>
    </location>
</feature>
<dbReference type="EMBL" id="JACEGC010000032">
    <property type="protein sequence ID" value="MBC1195378.1"/>
    <property type="molecule type" value="Genomic_DNA"/>
</dbReference>
<protein>
    <submittedName>
        <fullName evidence="2">Uncharacterized protein</fullName>
    </submittedName>
</protein>